<reference evidence="2" key="1">
    <citation type="submission" date="2023-07" db="EMBL/GenBank/DDBJ databases">
        <title>Substrates and metabolic shifts associated with increased methane emissions in unrestored hypersaline salterns.</title>
        <authorList>
            <person name="Bueno De Mesquita C.P."/>
            <person name="Tringe S.G."/>
        </authorList>
    </citation>
    <scope>NUCLEOTIDE SEQUENCE [LARGE SCALE GENOMIC DNA]</scope>
    <source>
        <strain evidence="2">I4</strain>
    </source>
</reference>
<dbReference type="PIRSF" id="PIRSF008505">
    <property type="entry name" value="UCP008505"/>
    <property type="match status" value="1"/>
</dbReference>
<dbReference type="EMBL" id="JAVXUR010000001">
    <property type="protein sequence ID" value="MDT8878749.1"/>
    <property type="molecule type" value="Genomic_DNA"/>
</dbReference>
<organism evidence="1 2">
    <name type="scientific">Halomonas saccharevitans</name>
    <dbReference type="NCBI Taxonomy" id="416872"/>
    <lineage>
        <taxon>Bacteria</taxon>
        <taxon>Pseudomonadati</taxon>
        <taxon>Pseudomonadota</taxon>
        <taxon>Gammaproteobacteria</taxon>
        <taxon>Oceanospirillales</taxon>
        <taxon>Halomonadaceae</taxon>
        <taxon>Halomonas</taxon>
    </lineage>
</organism>
<dbReference type="Proteomes" id="UP001255917">
    <property type="component" value="Unassembled WGS sequence"/>
</dbReference>
<keyword evidence="2" id="KW-1185">Reference proteome</keyword>
<evidence type="ECO:0000313" key="2">
    <source>
        <dbReference type="Proteomes" id="UP001255917"/>
    </source>
</evidence>
<evidence type="ECO:0000313" key="1">
    <source>
        <dbReference type="EMBL" id="MDT8878749.1"/>
    </source>
</evidence>
<protein>
    <submittedName>
        <fullName evidence="1">DUF4411 family protein</fullName>
    </submittedName>
</protein>
<dbReference type="InterPro" id="IPR016541">
    <property type="entry name" value="UCP008505"/>
</dbReference>
<name>A0ABU3NC45_9GAMM</name>
<proteinExistence type="predicted"/>
<dbReference type="SUPFAM" id="SSF88723">
    <property type="entry name" value="PIN domain-like"/>
    <property type="match status" value="1"/>
</dbReference>
<dbReference type="RefSeq" id="WP_315585608.1">
    <property type="nucleotide sequence ID" value="NZ_JAVXUR010000001.1"/>
</dbReference>
<sequence>MNDARYVIDTCSLTKMRHTYPKDVFPTAWAKLTEISEAGVIISAEDVLEELSAFDDEVLEWAQGQSEFFYPLDQKVQRAATDILGKYPGLLDLKKNKSSGDPFIIATALCNKCSVVTEEKFSNSPVRPKIPNVCKAVGVECITIVDMFRREGLRV</sequence>
<comment type="caution">
    <text evidence="1">The sequence shown here is derived from an EMBL/GenBank/DDBJ whole genome shotgun (WGS) entry which is preliminary data.</text>
</comment>
<dbReference type="Pfam" id="PF14367">
    <property type="entry name" value="DUF4411"/>
    <property type="match status" value="1"/>
</dbReference>
<accession>A0ABU3NC45</accession>
<gene>
    <name evidence="1" type="ORF">RSO68_04645</name>
</gene>
<dbReference type="InterPro" id="IPR029060">
    <property type="entry name" value="PIN-like_dom_sf"/>
</dbReference>